<keyword evidence="2" id="KW-1185">Reference proteome</keyword>
<sequence>MFRQLVAVVHFYEFIVKQGTRNTGFGTVNCTAFEPKVYFVVFYFYNFVGGVKFISEVGIRNTFDSIRIRKRNQKQTKKKQ</sequence>
<comment type="caution">
    <text evidence="1">The sequence shown here is derived from an EMBL/GenBank/DDBJ whole genome shotgun (WGS) entry which is preliminary data.</text>
</comment>
<evidence type="ECO:0000313" key="1">
    <source>
        <dbReference type="EMBL" id="RUT69899.1"/>
    </source>
</evidence>
<evidence type="ECO:0000313" key="2">
    <source>
        <dbReference type="Proteomes" id="UP000288102"/>
    </source>
</evidence>
<dbReference type="EMBL" id="QWDM01000008">
    <property type="protein sequence ID" value="RUT69899.1"/>
    <property type="molecule type" value="Genomic_DNA"/>
</dbReference>
<protein>
    <submittedName>
        <fullName evidence="1">Uncharacterized protein</fullName>
    </submittedName>
</protein>
<proteinExistence type="predicted"/>
<organism evidence="1 2">
    <name type="scientific">Flavobacterium cupreum</name>
    <dbReference type="NCBI Taxonomy" id="2133766"/>
    <lineage>
        <taxon>Bacteria</taxon>
        <taxon>Pseudomonadati</taxon>
        <taxon>Bacteroidota</taxon>
        <taxon>Flavobacteriia</taxon>
        <taxon>Flavobacteriales</taxon>
        <taxon>Flavobacteriaceae</taxon>
        <taxon>Flavobacterium</taxon>
    </lineage>
</organism>
<accession>A0A434A670</accession>
<dbReference type="AlphaFoldDB" id="A0A434A670"/>
<name>A0A434A670_9FLAO</name>
<reference evidence="2" key="1">
    <citation type="journal article" date="2019" name="Syst. Appl. Microbiol.">
        <title>Flavobacterium circumlabens sp. nov. and Flavobacterium cupreum sp. nov., two psychrotrophic species isolated from Antarctic environmental samples.</title>
        <authorList>
            <person name="Kralova S."/>
            <person name="Busse H.-J."/>
            <person name="Svec P."/>
            <person name="Maslanova I."/>
            <person name="Stankova E."/>
            <person name="Bartak M."/>
            <person name="Sedlacek I."/>
        </authorList>
    </citation>
    <scope>NUCLEOTIDE SEQUENCE [LARGE SCALE GENOMIC DNA]</scope>
    <source>
        <strain evidence="2">CCM 8825</strain>
    </source>
</reference>
<gene>
    <name evidence="1" type="ORF">D0817_14895</name>
</gene>
<dbReference type="Proteomes" id="UP000288102">
    <property type="component" value="Unassembled WGS sequence"/>
</dbReference>